<evidence type="ECO:0000259" key="7">
    <source>
        <dbReference type="Pfam" id="PF01035"/>
    </source>
</evidence>
<feature type="domain" description="Methylated-DNA-[protein]-cysteine S-methyltransferase DNA binding" evidence="7">
    <location>
        <begin position="8"/>
        <end position="88"/>
    </location>
</feature>
<dbReference type="RefSeq" id="WP_119088563.1">
    <property type="nucleotide sequence ID" value="NZ_QXIS01000006.1"/>
</dbReference>
<evidence type="ECO:0000256" key="4">
    <source>
        <dbReference type="ARBA" id="ARBA00022763"/>
    </source>
</evidence>
<gene>
    <name evidence="8" type="ORF">SMC7_01245</name>
</gene>
<keyword evidence="4" id="KW-0227">DNA damage</keyword>
<dbReference type="Proteomes" id="UP000266328">
    <property type="component" value="Unassembled WGS sequence"/>
</dbReference>
<dbReference type="GO" id="GO:0006281">
    <property type="term" value="P:DNA repair"/>
    <property type="evidence" value="ECO:0007669"/>
    <property type="project" value="UniProtKB-KW"/>
</dbReference>
<dbReference type="Gene3D" id="1.10.10.10">
    <property type="entry name" value="Winged helix-like DNA-binding domain superfamily/Winged helix DNA-binding domain"/>
    <property type="match status" value="1"/>
</dbReference>
<dbReference type="PROSITE" id="PS00374">
    <property type="entry name" value="MGMT"/>
    <property type="match status" value="1"/>
</dbReference>
<evidence type="ECO:0000256" key="1">
    <source>
        <dbReference type="ARBA" id="ARBA00001286"/>
    </source>
</evidence>
<dbReference type="InterPro" id="IPR036388">
    <property type="entry name" value="WH-like_DNA-bd_sf"/>
</dbReference>
<dbReference type="GO" id="GO:0032259">
    <property type="term" value="P:methylation"/>
    <property type="evidence" value="ECO:0007669"/>
    <property type="project" value="UniProtKB-KW"/>
</dbReference>
<dbReference type="InterPro" id="IPR014048">
    <property type="entry name" value="MethylDNA_cys_MeTrfase_DNA-bd"/>
</dbReference>
<dbReference type="CDD" id="cd06445">
    <property type="entry name" value="ATase"/>
    <property type="match status" value="1"/>
</dbReference>
<dbReference type="Pfam" id="PF01035">
    <property type="entry name" value="DNA_binding_1"/>
    <property type="match status" value="1"/>
</dbReference>
<name>A0A398CWT1_9BACT</name>
<evidence type="ECO:0000256" key="5">
    <source>
        <dbReference type="ARBA" id="ARBA00023204"/>
    </source>
</evidence>
<dbReference type="InterPro" id="IPR052520">
    <property type="entry name" value="ATL_DNA_repair"/>
</dbReference>
<dbReference type="EMBL" id="QXIS01000006">
    <property type="protein sequence ID" value="RIE06660.1"/>
    <property type="molecule type" value="Genomic_DNA"/>
</dbReference>
<keyword evidence="5" id="KW-0234">DNA repair</keyword>
<comment type="catalytic activity">
    <reaction evidence="1">
        <text>a 4-O-methyl-thymidine in DNA + L-cysteinyl-[protein] = a thymidine in DNA + S-methyl-L-cysteinyl-[protein]</text>
        <dbReference type="Rhea" id="RHEA:53428"/>
        <dbReference type="Rhea" id="RHEA-COMP:10131"/>
        <dbReference type="Rhea" id="RHEA-COMP:10132"/>
        <dbReference type="Rhea" id="RHEA-COMP:13555"/>
        <dbReference type="Rhea" id="RHEA-COMP:13556"/>
        <dbReference type="ChEBI" id="CHEBI:29950"/>
        <dbReference type="ChEBI" id="CHEBI:82612"/>
        <dbReference type="ChEBI" id="CHEBI:137386"/>
        <dbReference type="ChEBI" id="CHEBI:137387"/>
        <dbReference type="EC" id="2.1.1.63"/>
    </reaction>
</comment>
<keyword evidence="2 8" id="KW-0489">Methyltransferase</keyword>
<dbReference type="InterPro" id="IPR001497">
    <property type="entry name" value="MethylDNA_cys_MeTrfase_AS"/>
</dbReference>
<evidence type="ECO:0000256" key="3">
    <source>
        <dbReference type="ARBA" id="ARBA00022679"/>
    </source>
</evidence>
<dbReference type="NCBIfam" id="TIGR00589">
    <property type="entry name" value="ogt"/>
    <property type="match status" value="1"/>
</dbReference>
<dbReference type="EC" id="2.1.1.63" evidence="8"/>
<organism evidence="8 9">
    <name type="scientific">Candidatus Cryosericum terrychapinii</name>
    <dbReference type="NCBI Taxonomy" id="2290919"/>
    <lineage>
        <taxon>Bacteria</taxon>
        <taxon>Pseudomonadati</taxon>
        <taxon>Caldisericota/Cryosericota group</taxon>
        <taxon>Candidatus Cryosericota</taxon>
        <taxon>Candidatus Cryosericia</taxon>
        <taxon>Candidatus Cryosericales</taxon>
        <taxon>Candidatus Cryosericaceae</taxon>
        <taxon>Candidatus Cryosericum</taxon>
    </lineage>
</organism>
<evidence type="ECO:0000256" key="2">
    <source>
        <dbReference type="ARBA" id="ARBA00022603"/>
    </source>
</evidence>
<evidence type="ECO:0000313" key="9">
    <source>
        <dbReference type="Proteomes" id="UP000266328"/>
    </source>
</evidence>
<accession>A0A398CWT1</accession>
<evidence type="ECO:0000313" key="8">
    <source>
        <dbReference type="EMBL" id="RIE06660.1"/>
    </source>
</evidence>
<dbReference type="GO" id="GO:0003908">
    <property type="term" value="F:methylated-DNA-[protein]-cysteine S-methyltransferase activity"/>
    <property type="evidence" value="ECO:0007669"/>
    <property type="project" value="UniProtKB-EC"/>
</dbReference>
<evidence type="ECO:0000256" key="6">
    <source>
        <dbReference type="ARBA" id="ARBA00049348"/>
    </source>
</evidence>
<dbReference type="PANTHER" id="PTHR42942">
    <property type="entry name" value="6-O-METHYLGUANINE DNA METHYLTRANSFERASE"/>
    <property type="match status" value="1"/>
</dbReference>
<comment type="caution">
    <text evidence="8">The sequence shown here is derived from an EMBL/GenBank/DDBJ whole genome shotgun (WGS) entry which is preliminary data.</text>
</comment>
<proteinExistence type="predicted"/>
<comment type="catalytic activity">
    <reaction evidence="6">
        <text>a 6-O-methyl-2'-deoxyguanosine in DNA + L-cysteinyl-[protein] = S-methyl-L-cysteinyl-[protein] + a 2'-deoxyguanosine in DNA</text>
        <dbReference type="Rhea" id="RHEA:24000"/>
        <dbReference type="Rhea" id="RHEA-COMP:10131"/>
        <dbReference type="Rhea" id="RHEA-COMP:10132"/>
        <dbReference type="Rhea" id="RHEA-COMP:11367"/>
        <dbReference type="Rhea" id="RHEA-COMP:11368"/>
        <dbReference type="ChEBI" id="CHEBI:29950"/>
        <dbReference type="ChEBI" id="CHEBI:82612"/>
        <dbReference type="ChEBI" id="CHEBI:85445"/>
        <dbReference type="ChEBI" id="CHEBI:85448"/>
        <dbReference type="EC" id="2.1.1.63"/>
    </reaction>
</comment>
<sequence length="105" mass="11370">MRPTDTLFERVWSIAAKVPRGKVTTYGAIARALGSPGAARTVGWAMRAAPVRSGLPCHRVINVTGELSPEDTFGGPGVQRSLLESEGVTFDVQGRVDMKRHLWIP</sequence>
<keyword evidence="3 8" id="KW-0808">Transferase</keyword>
<keyword evidence="9" id="KW-1185">Reference proteome</keyword>
<dbReference type="OrthoDB" id="9811249at2"/>
<dbReference type="SUPFAM" id="SSF46767">
    <property type="entry name" value="Methylated DNA-protein cysteine methyltransferase, C-terminal domain"/>
    <property type="match status" value="1"/>
</dbReference>
<dbReference type="InterPro" id="IPR036217">
    <property type="entry name" value="MethylDNA_cys_MeTrfase_DNAb"/>
</dbReference>
<reference evidence="8 9" key="1">
    <citation type="submission" date="2018-09" db="EMBL/GenBank/DDBJ databases">
        <title>Discovery and Ecogenomic Context for Candidatus Cryosericales, a Global Caldiserica Order Active in Thawing Permafrost.</title>
        <authorList>
            <person name="Martinez M.A."/>
            <person name="Woodcroft B.J."/>
            <person name="Ignacio Espinoza J.C."/>
            <person name="Zayed A."/>
            <person name="Singleton C.M."/>
            <person name="Boyd J."/>
            <person name="Li Y.-F."/>
            <person name="Purvine S."/>
            <person name="Maughan H."/>
            <person name="Hodgkins S.B."/>
            <person name="Anderson D."/>
            <person name="Sederholm M."/>
            <person name="Temperton B."/>
            <person name="Saleska S.R."/>
            <person name="Tyson G.W."/>
            <person name="Rich V.I."/>
        </authorList>
    </citation>
    <scope>NUCLEOTIDE SEQUENCE [LARGE SCALE GENOMIC DNA]</scope>
    <source>
        <strain evidence="8 9">SMC7</strain>
    </source>
</reference>
<protein>
    <submittedName>
        <fullName evidence="8">Methylated-DNA--[protein]-cysteine S-methyltransferase</fullName>
        <ecNumber evidence="8">2.1.1.63</ecNumber>
    </submittedName>
</protein>
<dbReference type="PANTHER" id="PTHR42942:SF1">
    <property type="entry name" value="ALKYLTRANSFERASE-LIKE PROTEIN 1"/>
    <property type="match status" value="1"/>
</dbReference>
<dbReference type="AlphaFoldDB" id="A0A398CWT1"/>